<dbReference type="PANTHER" id="PTHR24223">
    <property type="entry name" value="ATP-BINDING CASSETTE SUB-FAMILY C"/>
    <property type="match status" value="1"/>
</dbReference>
<feature type="domain" description="ABC transporter" evidence="3">
    <location>
        <begin position="40"/>
        <end position="266"/>
    </location>
</feature>
<dbReference type="Proteomes" id="UP001163828">
    <property type="component" value="Unassembled WGS sequence"/>
</dbReference>
<gene>
    <name evidence="4" type="ORF">F5050DRAFT_1801401</name>
</gene>
<dbReference type="GO" id="GO:0016787">
    <property type="term" value="F:hydrolase activity"/>
    <property type="evidence" value="ECO:0007669"/>
    <property type="project" value="UniProtKB-KW"/>
</dbReference>
<dbReference type="PANTHER" id="PTHR24223:SF356">
    <property type="entry name" value="ATP-BINDING CASSETTE TRANSPORTER ABC4"/>
    <property type="match status" value="1"/>
</dbReference>
<keyword evidence="5" id="KW-1185">Reference proteome</keyword>
<dbReference type="PROSITE" id="PS50893">
    <property type="entry name" value="ABC_TRANSPORTER_2"/>
    <property type="match status" value="1"/>
</dbReference>
<keyword evidence="1" id="KW-0547">Nucleotide-binding</keyword>
<reference evidence="4" key="1">
    <citation type="submission" date="2022-08" db="EMBL/GenBank/DDBJ databases">
        <authorList>
            <consortium name="DOE Joint Genome Institute"/>
            <person name="Min B."/>
            <person name="Riley R."/>
            <person name="Sierra-Patev S."/>
            <person name="Naranjo-Ortiz M."/>
            <person name="Looney B."/>
            <person name="Konkel Z."/>
            <person name="Slot J.C."/>
            <person name="Sakamoto Y."/>
            <person name="Steenwyk J.L."/>
            <person name="Rokas A."/>
            <person name="Carro J."/>
            <person name="Camarero S."/>
            <person name="Ferreira P."/>
            <person name="Molpeceres G."/>
            <person name="Ruiz-Duenas F.J."/>
            <person name="Serrano A."/>
            <person name="Henrissat B."/>
            <person name="Drula E."/>
            <person name="Hughes K.W."/>
            <person name="Mata J.L."/>
            <person name="Ishikawa N.K."/>
            <person name="Vargas-Isla R."/>
            <person name="Ushijima S."/>
            <person name="Smith C.A."/>
            <person name="Ahrendt S."/>
            <person name="Andreopoulos W."/>
            <person name="He G."/>
            <person name="Labutti K."/>
            <person name="Lipzen A."/>
            <person name="Ng V."/>
            <person name="Sandor L."/>
            <person name="Barry K."/>
            <person name="Martinez A.T."/>
            <person name="Xiao Y."/>
            <person name="Gibbons J.G."/>
            <person name="Terashima K."/>
            <person name="Hibbett D.S."/>
            <person name="Grigoriev I.V."/>
        </authorList>
    </citation>
    <scope>NUCLEOTIDE SEQUENCE</scope>
    <source>
        <strain evidence="4">TFB10827</strain>
    </source>
</reference>
<keyword evidence="2" id="KW-0067">ATP-binding</keyword>
<dbReference type="InterPro" id="IPR017871">
    <property type="entry name" value="ABC_transporter-like_CS"/>
</dbReference>
<accession>A0ABQ8Q3F9</accession>
<dbReference type="Gene3D" id="3.40.50.300">
    <property type="entry name" value="P-loop containing nucleotide triphosphate hydrolases"/>
    <property type="match status" value="1"/>
</dbReference>
<dbReference type="Pfam" id="PF00005">
    <property type="entry name" value="ABC_tran"/>
    <property type="match status" value="1"/>
</dbReference>
<evidence type="ECO:0000256" key="1">
    <source>
        <dbReference type="ARBA" id="ARBA00022741"/>
    </source>
</evidence>
<dbReference type="InterPro" id="IPR050173">
    <property type="entry name" value="ABC_transporter_C-like"/>
</dbReference>
<evidence type="ECO:0000313" key="4">
    <source>
        <dbReference type="EMBL" id="KAJ3993127.1"/>
    </source>
</evidence>
<evidence type="ECO:0000256" key="2">
    <source>
        <dbReference type="ARBA" id="ARBA00022840"/>
    </source>
</evidence>
<name>A0ABQ8Q3F9_9AGAR</name>
<dbReference type="InterPro" id="IPR027417">
    <property type="entry name" value="P-loop_NTPase"/>
</dbReference>
<sequence length="282" mass="31150">MNMGGLHLLFLSRNFLQIEQEPKSTTQGQPPAYWPATGELHVKNLCASYSPDGPEILHDLSFYIKSGERIGVVGRTGSGKSSLAFSLLRCIYTTGEVTYGGIPISSLKLESLRSNITIIPQVPELISGTLRQNLDPFEEADDLILNDALRAAGLDSLQEDMAVDKDKLVLDTVVFSNGSNLSVGQRQMVALVRALVRRNYKTDNIIQRSLHQELKDDVTLITIAHRLHTIMDYDKIMVLDAGNMVEFGAPSELLIQNDGVFRAMVNESDDKEALYALTRDGV</sequence>
<evidence type="ECO:0000313" key="5">
    <source>
        <dbReference type="Proteomes" id="UP001163828"/>
    </source>
</evidence>
<dbReference type="EMBL" id="MU790789">
    <property type="protein sequence ID" value="KAJ3993127.1"/>
    <property type="molecule type" value="Genomic_DNA"/>
</dbReference>
<evidence type="ECO:0000259" key="3">
    <source>
        <dbReference type="PROSITE" id="PS50893"/>
    </source>
</evidence>
<dbReference type="PROSITE" id="PS00211">
    <property type="entry name" value="ABC_TRANSPORTER_1"/>
    <property type="match status" value="1"/>
</dbReference>
<organism evidence="4 5">
    <name type="scientific">Lentinula boryana</name>
    <dbReference type="NCBI Taxonomy" id="40481"/>
    <lineage>
        <taxon>Eukaryota</taxon>
        <taxon>Fungi</taxon>
        <taxon>Dikarya</taxon>
        <taxon>Basidiomycota</taxon>
        <taxon>Agaricomycotina</taxon>
        <taxon>Agaricomycetes</taxon>
        <taxon>Agaricomycetidae</taxon>
        <taxon>Agaricales</taxon>
        <taxon>Marasmiineae</taxon>
        <taxon>Omphalotaceae</taxon>
        <taxon>Lentinula</taxon>
    </lineage>
</organism>
<dbReference type="CDD" id="cd03244">
    <property type="entry name" value="ABCC_MRP_domain2"/>
    <property type="match status" value="1"/>
</dbReference>
<comment type="caution">
    <text evidence="4">The sequence shown here is derived from an EMBL/GenBank/DDBJ whole genome shotgun (WGS) entry which is preliminary data.</text>
</comment>
<keyword evidence="4" id="KW-0378">Hydrolase</keyword>
<proteinExistence type="predicted"/>
<dbReference type="InterPro" id="IPR003439">
    <property type="entry name" value="ABC_transporter-like_ATP-bd"/>
</dbReference>
<protein>
    <submittedName>
        <fullName evidence="4">P-loop containing nucleoside triphosphate hydrolase protein</fullName>
    </submittedName>
</protein>
<dbReference type="SUPFAM" id="SSF52540">
    <property type="entry name" value="P-loop containing nucleoside triphosphate hydrolases"/>
    <property type="match status" value="1"/>
</dbReference>